<evidence type="ECO:0000313" key="2">
    <source>
        <dbReference type="EMBL" id="SFA96746.1"/>
    </source>
</evidence>
<name>A0A1I0X8I9_9BACI</name>
<dbReference type="RefSeq" id="WP_090235536.1">
    <property type="nucleotide sequence ID" value="NZ_FOJW01000004.1"/>
</dbReference>
<organism evidence="2 3">
    <name type="scientific">Lentibacillus halodurans</name>
    <dbReference type="NCBI Taxonomy" id="237679"/>
    <lineage>
        <taxon>Bacteria</taxon>
        <taxon>Bacillati</taxon>
        <taxon>Bacillota</taxon>
        <taxon>Bacilli</taxon>
        <taxon>Bacillales</taxon>
        <taxon>Bacillaceae</taxon>
        <taxon>Lentibacillus</taxon>
    </lineage>
</organism>
<proteinExistence type="predicted"/>
<dbReference type="InterPro" id="IPR023346">
    <property type="entry name" value="Lysozyme-like_dom_sf"/>
</dbReference>
<dbReference type="SUPFAM" id="SSF53955">
    <property type="entry name" value="Lysozyme-like"/>
    <property type="match status" value="1"/>
</dbReference>
<keyword evidence="3" id="KW-1185">Reference proteome</keyword>
<dbReference type="Pfam" id="PF13702">
    <property type="entry name" value="Lysozyme_like"/>
    <property type="match status" value="1"/>
</dbReference>
<sequence length="207" mass="22976">MKRKMKQAIKQTVMIAAVLCGVLIVISAVSLMGHDKGTSQWQSIVSDQVLDYQPLVEKYAAQYGVTEHVDVLLAMMMQESGGRGNDPMQSSESYCGSRGCIDDPEHSIEQGVHYFSGALEEADGDVKLAIQSYNFGKGFIDYIQTNSGTYTQEAAINFSQEMYAASDDQSKYRCPREEAKEIDACYGDIYYVRDVMSYTEAVASIMQ</sequence>
<reference evidence="2 3" key="1">
    <citation type="submission" date="2016-10" db="EMBL/GenBank/DDBJ databases">
        <authorList>
            <person name="de Groot N.N."/>
        </authorList>
    </citation>
    <scope>NUCLEOTIDE SEQUENCE [LARGE SCALE GENOMIC DNA]</scope>
    <source>
        <strain evidence="2 3">CGMCC 1.3702</strain>
    </source>
</reference>
<feature type="domain" description="CwlT-like lysozyme" evidence="1">
    <location>
        <begin position="47"/>
        <end position="198"/>
    </location>
</feature>
<dbReference type="InterPro" id="IPR047194">
    <property type="entry name" value="CwlT-like_lysozyme"/>
</dbReference>
<dbReference type="OrthoDB" id="9813368at2"/>
<evidence type="ECO:0000259" key="1">
    <source>
        <dbReference type="Pfam" id="PF13702"/>
    </source>
</evidence>
<gene>
    <name evidence="2" type="ORF">SAMN04488072_104210</name>
</gene>
<dbReference type="Proteomes" id="UP000198642">
    <property type="component" value="Unassembled WGS sequence"/>
</dbReference>
<dbReference type="EMBL" id="FOJW01000004">
    <property type="protein sequence ID" value="SFA96746.1"/>
    <property type="molecule type" value="Genomic_DNA"/>
</dbReference>
<dbReference type="STRING" id="237679.SAMN04488072_104210"/>
<dbReference type="AlphaFoldDB" id="A0A1I0X8I9"/>
<dbReference type="CDD" id="cd16891">
    <property type="entry name" value="CwlT-like"/>
    <property type="match status" value="1"/>
</dbReference>
<accession>A0A1I0X8I9</accession>
<dbReference type="Gene3D" id="1.10.530.10">
    <property type="match status" value="1"/>
</dbReference>
<protein>
    <submittedName>
        <fullName evidence="2">Lysozyme-like</fullName>
    </submittedName>
</protein>
<evidence type="ECO:0000313" key="3">
    <source>
        <dbReference type="Proteomes" id="UP000198642"/>
    </source>
</evidence>